<protein>
    <recommendedName>
        <fullName evidence="3">Glycosyl hydrolase</fullName>
    </recommendedName>
</protein>
<gene>
    <name evidence="1" type="ORF">Atai01_01800</name>
</gene>
<dbReference type="RefSeq" id="WP_285485512.1">
    <property type="nucleotide sequence ID" value="NZ_BSTI01000001.1"/>
</dbReference>
<dbReference type="Gene3D" id="2.130.10.10">
    <property type="entry name" value="YVTN repeat-like/Quinoprotein amine dehydrogenase"/>
    <property type="match status" value="1"/>
</dbReference>
<organism evidence="1 2">
    <name type="scientific">Amycolatopsis taiwanensis</name>
    <dbReference type="NCBI Taxonomy" id="342230"/>
    <lineage>
        <taxon>Bacteria</taxon>
        <taxon>Bacillati</taxon>
        <taxon>Actinomycetota</taxon>
        <taxon>Actinomycetes</taxon>
        <taxon>Pseudonocardiales</taxon>
        <taxon>Pseudonocardiaceae</taxon>
        <taxon>Amycolatopsis</taxon>
    </lineage>
</organism>
<dbReference type="EMBL" id="BSTI01000001">
    <property type="protein sequence ID" value="GLY63561.1"/>
    <property type="molecule type" value="Genomic_DNA"/>
</dbReference>
<dbReference type="Proteomes" id="UP001165136">
    <property type="component" value="Unassembled WGS sequence"/>
</dbReference>
<sequence length="135" mass="14260">MQTNSGEYVRASTDGADRLVVATAGQVYGSDDAGRTLISKQATGVIGSPQSPVMIRELAISPLDPDLIFAATGSWRQETLVKGGHGVLRSDDGGHTWREFSNGLSDLDISALAFAPDGHSLFALTPQSGAYRIRL</sequence>
<name>A0A9W6VEJ9_9PSEU</name>
<evidence type="ECO:0008006" key="3">
    <source>
        <dbReference type="Google" id="ProtNLM"/>
    </source>
</evidence>
<accession>A0A9W6VEJ9</accession>
<reference evidence="1" key="1">
    <citation type="submission" date="2023-03" db="EMBL/GenBank/DDBJ databases">
        <title>Amycolatopsis taiwanensis NBRC 103393.</title>
        <authorList>
            <person name="Ichikawa N."/>
            <person name="Sato H."/>
            <person name="Tonouchi N."/>
        </authorList>
    </citation>
    <scope>NUCLEOTIDE SEQUENCE</scope>
    <source>
        <strain evidence="1">NBRC 103393</strain>
    </source>
</reference>
<evidence type="ECO:0000313" key="2">
    <source>
        <dbReference type="Proteomes" id="UP001165136"/>
    </source>
</evidence>
<proteinExistence type="predicted"/>
<evidence type="ECO:0000313" key="1">
    <source>
        <dbReference type="EMBL" id="GLY63561.1"/>
    </source>
</evidence>
<keyword evidence="2" id="KW-1185">Reference proteome</keyword>
<dbReference type="AlphaFoldDB" id="A0A9W6VEJ9"/>
<dbReference type="InterPro" id="IPR015943">
    <property type="entry name" value="WD40/YVTN_repeat-like_dom_sf"/>
</dbReference>
<dbReference type="SUPFAM" id="SSF110296">
    <property type="entry name" value="Oligoxyloglucan reducing end-specific cellobiohydrolase"/>
    <property type="match status" value="1"/>
</dbReference>
<comment type="caution">
    <text evidence="1">The sequence shown here is derived from an EMBL/GenBank/DDBJ whole genome shotgun (WGS) entry which is preliminary data.</text>
</comment>